<sequence>MSIASRHAHRAGGAYSPAARRYGS</sequence>
<dbReference type="Proteomes" id="UP000545493">
    <property type="component" value="Unassembled WGS sequence"/>
</dbReference>
<organism evidence="2 3">
    <name type="scientific">Saccharomonospora amisosensis</name>
    <dbReference type="NCBI Taxonomy" id="1128677"/>
    <lineage>
        <taxon>Bacteria</taxon>
        <taxon>Bacillati</taxon>
        <taxon>Actinomycetota</taxon>
        <taxon>Actinomycetes</taxon>
        <taxon>Pseudonocardiales</taxon>
        <taxon>Pseudonocardiaceae</taxon>
        <taxon>Saccharomonospora</taxon>
    </lineage>
</organism>
<name>A0A7X5UM02_9PSEU</name>
<proteinExistence type="predicted"/>
<dbReference type="EMBL" id="JAAOYM010000001">
    <property type="protein sequence ID" value="NIJ10471.1"/>
    <property type="molecule type" value="Genomic_DNA"/>
</dbReference>
<dbReference type="AlphaFoldDB" id="A0A7X5UM02"/>
<evidence type="ECO:0000256" key="1">
    <source>
        <dbReference type="SAM" id="MobiDB-lite"/>
    </source>
</evidence>
<feature type="region of interest" description="Disordered" evidence="1">
    <location>
        <begin position="1"/>
        <end position="24"/>
    </location>
</feature>
<keyword evidence="3" id="KW-1185">Reference proteome</keyword>
<evidence type="ECO:0000313" key="2">
    <source>
        <dbReference type="EMBL" id="NIJ10471.1"/>
    </source>
</evidence>
<accession>A0A7X5UM02</accession>
<gene>
    <name evidence="2" type="ORF">FHU38_000815</name>
</gene>
<comment type="caution">
    <text evidence="2">The sequence shown here is derived from an EMBL/GenBank/DDBJ whole genome shotgun (WGS) entry which is preliminary data.</text>
</comment>
<protein>
    <submittedName>
        <fullName evidence="2">Uncharacterized protein</fullName>
    </submittedName>
</protein>
<feature type="compositionally biased region" description="Basic residues" evidence="1">
    <location>
        <begin position="1"/>
        <end position="10"/>
    </location>
</feature>
<reference evidence="2 3" key="1">
    <citation type="submission" date="2020-03" db="EMBL/GenBank/DDBJ databases">
        <title>Sequencing the genomes of 1000 actinobacteria strains.</title>
        <authorList>
            <person name="Klenk H.-P."/>
        </authorList>
    </citation>
    <scope>NUCLEOTIDE SEQUENCE [LARGE SCALE GENOMIC DNA]</scope>
    <source>
        <strain evidence="2 3">DSM 45685</strain>
    </source>
</reference>
<evidence type="ECO:0000313" key="3">
    <source>
        <dbReference type="Proteomes" id="UP000545493"/>
    </source>
</evidence>